<dbReference type="GO" id="GO:0003677">
    <property type="term" value="F:DNA binding"/>
    <property type="evidence" value="ECO:0007669"/>
    <property type="project" value="InterPro"/>
</dbReference>
<organism evidence="2 3">
    <name type="scientific">Serratia rubidaea</name>
    <name type="common">Serratia marinorubra</name>
    <dbReference type="NCBI Taxonomy" id="61652"/>
    <lineage>
        <taxon>Bacteria</taxon>
        <taxon>Pseudomonadati</taxon>
        <taxon>Pseudomonadota</taxon>
        <taxon>Gammaproteobacteria</taxon>
        <taxon>Enterobacterales</taxon>
        <taxon>Yersiniaceae</taxon>
        <taxon>Serratia</taxon>
    </lineage>
</organism>
<evidence type="ECO:0000313" key="3">
    <source>
        <dbReference type="Proteomes" id="UP000307968"/>
    </source>
</evidence>
<gene>
    <name evidence="2" type="ORF">NCTC12971_04312</name>
</gene>
<sequence>MNGKLKVQEIARQTGLSISTVSRVLAGKANTSSSARQKYWSAPSATAFCRRFPADG</sequence>
<evidence type="ECO:0000259" key="1">
    <source>
        <dbReference type="Pfam" id="PF00356"/>
    </source>
</evidence>
<dbReference type="InterPro" id="IPR010982">
    <property type="entry name" value="Lambda_DNA-bd_dom_sf"/>
</dbReference>
<dbReference type="SUPFAM" id="SSF47413">
    <property type="entry name" value="lambda repressor-like DNA-binding domains"/>
    <property type="match status" value="1"/>
</dbReference>
<dbReference type="Gene3D" id="1.10.260.40">
    <property type="entry name" value="lambda repressor-like DNA-binding domains"/>
    <property type="match status" value="1"/>
</dbReference>
<dbReference type="InterPro" id="IPR000843">
    <property type="entry name" value="HTH_LacI"/>
</dbReference>
<dbReference type="AlphaFoldDB" id="A0A4U9HQ05"/>
<name>A0A4U9HQ05_SERRU</name>
<dbReference type="Proteomes" id="UP000307968">
    <property type="component" value="Chromosome"/>
</dbReference>
<dbReference type="Pfam" id="PF00356">
    <property type="entry name" value="LacI"/>
    <property type="match status" value="1"/>
</dbReference>
<evidence type="ECO:0000313" key="2">
    <source>
        <dbReference type="EMBL" id="VTP65895.1"/>
    </source>
</evidence>
<dbReference type="EMBL" id="LR590463">
    <property type="protein sequence ID" value="VTP65895.1"/>
    <property type="molecule type" value="Genomic_DNA"/>
</dbReference>
<feature type="domain" description="HTH lacI-type" evidence="1">
    <location>
        <begin position="7"/>
        <end position="38"/>
    </location>
</feature>
<protein>
    <recommendedName>
        <fullName evidence="1">HTH lacI-type domain-containing protein</fullName>
    </recommendedName>
</protein>
<dbReference type="GO" id="GO:0006355">
    <property type="term" value="P:regulation of DNA-templated transcription"/>
    <property type="evidence" value="ECO:0007669"/>
    <property type="project" value="InterPro"/>
</dbReference>
<reference evidence="2 3" key="1">
    <citation type="submission" date="2019-05" db="EMBL/GenBank/DDBJ databases">
        <authorList>
            <consortium name="Pathogen Informatics"/>
        </authorList>
    </citation>
    <scope>NUCLEOTIDE SEQUENCE [LARGE SCALE GENOMIC DNA]</scope>
    <source>
        <strain evidence="2 3">NCTC12971</strain>
    </source>
</reference>
<proteinExistence type="predicted"/>
<accession>A0A4U9HQ05</accession>